<dbReference type="SUPFAM" id="SSF51556">
    <property type="entry name" value="Metallo-dependent hydrolases"/>
    <property type="match status" value="1"/>
</dbReference>
<name>A0A1W2BHV0_9BACT</name>
<feature type="domain" description="Amidohydrolase-related" evidence="2">
    <location>
        <begin position="171"/>
        <end position="372"/>
    </location>
</feature>
<organism evidence="3 4">
    <name type="scientific">Desulfocicer vacuolatum DSM 3385</name>
    <dbReference type="NCBI Taxonomy" id="1121400"/>
    <lineage>
        <taxon>Bacteria</taxon>
        <taxon>Pseudomonadati</taxon>
        <taxon>Thermodesulfobacteriota</taxon>
        <taxon>Desulfobacteria</taxon>
        <taxon>Desulfobacterales</taxon>
        <taxon>Desulfobacteraceae</taxon>
        <taxon>Desulfocicer</taxon>
    </lineage>
</organism>
<dbReference type="PANTHER" id="PTHR43794:SF11">
    <property type="entry name" value="AMIDOHYDROLASE-RELATED DOMAIN-CONTAINING PROTEIN"/>
    <property type="match status" value="1"/>
</dbReference>
<sequence>MTKIEYIRCKQIITGNPCQEPIDNGCIVHDGHVIHGVGTYSQFKNACSGEVTDLGSVTIVPGLVNAHCHLELSKLKGKTVSGEGFIPWLLSMMAHNYREIDFIAVEQAVIAARDQGVCCYGDIVTPQNGKIIDILTNLGIYHTCFFEAFGFLPAVSQAGIFPHGKTDLGAVAGAGHALHTTHPAMLKEIKRKDSKMGLPFSIHMAEHEDEIGMLMGEKNSFYKLLEQNNLLGQYVPPMKTPIEHGRDLGLLDSTTLAVHCVKVSDKDIETLANTATNVCLCPRSNEFIGVGRAPWEKFLDAGIRVCLGTDSIASNHDLNLWNELSYFLKRIEQSVSISEAISLITLNPARALLMDHKLGSLEKGKIFSYAVMPESIIKGEKL</sequence>
<protein>
    <submittedName>
        <fullName evidence="3">Cytosine/adenosine deaminase</fullName>
    </submittedName>
</protein>
<evidence type="ECO:0000313" key="3">
    <source>
        <dbReference type="EMBL" id="SMC72484.1"/>
    </source>
</evidence>
<dbReference type="InterPro" id="IPR011059">
    <property type="entry name" value="Metal-dep_hydrolase_composite"/>
</dbReference>
<proteinExistence type="predicted"/>
<dbReference type="InterPro" id="IPR032466">
    <property type="entry name" value="Metal_Hydrolase"/>
</dbReference>
<dbReference type="EMBL" id="FWXY01000008">
    <property type="protein sequence ID" value="SMC72484.1"/>
    <property type="molecule type" value="Genomic_DNA"/>
</dbReference>
<gene>
    <name evidence="3" type="ORF">SAMN02746065_108107</name>
</gene>
<dbReference type="STRING" id="1121400.SAMN02746065_108107"/>
<dbReference type="Proteomes" id="UP000192418">
    <property type="component" value="Unassembled WGS sequence"/>
</dbReference>
<dbReference type="AlphaFoldDB" id="A0A1W2BHV0"/>
<evidence type="ECO:0000256" key="1">
    <source>
        <dbReference type="ARBA" id="ARBA00022801"/>
    </source>
</evidence>
<dbReference type="InterPro" id="IPR006680">
    <property type="entry name" value="Amidohydro-rel"/>
</dbReference>
<dbReference type="OrthoDB" id="9807210at2"/>
<dbReference type="Gene3D" id="3.20.20.140">
    <property type="entry name" value="Metal-dependent hydrolases"/>
    <property type="match status" value="1"/>
</dbReference>
<reference evidence="3 4" key="1">
    <citation type="submission" date="2017-04" db="EMBL/GenBank/DDBJ databases">
        <authorList>
            <person name="Afonso C.L."/>
            <person name="Miller P.J."/>
            <person name="Scott M.A."/>
            <person name="Spackman E."/>
            <person name="Goraichik I."/>
            <person name="Dimitrov K.M."/>
            <person name="Suarez D.L."/>
            <person name="Swayne D.E."/>
        </authorList>
    </citation>
    <scope>NUCLEOTIDE SEQUENCE [LARGE SCALE GENOMIC DNA]</scope>
    <source>
        <strain evidence="3 4">DSM 3385</strain>
    </source>
</reference>
<keyword evidence="4" id="KW-1185">Reference proteome</keyword>
<dbReference type="PANTHER" id="PTHR43794">
    <property type="entry name" value="AMINOHYDROLASE SSNA-RELATED"/>
    <property type="match status" value="1"/>
</dbReference>
<accession>A0A1W2BHV0</accession>
<dbReference type="Gene3D" id="2.30.40.10">
    <property type="entry name" value="Urease, subunit C, domain 1"/>
    <property type="match status" value="1"/>
</dbReference>
<dbReference type="SUPFAM" id="SSF51338">
    <property type="entry name" value="Composite domain of metallo-dependent hydrolases"/>
    <property type="match status" value="1"/>
</dbReference>
<evidence type="ECO:0000313" key="4">
    <source>
        <dbReference type="Proteomes" id="UP000192418"/>
    </source>
</evidence>
<keyword evidence="1" id="KW-0378">Hydrolase</keyword>
<evidence type="ECO:0000259" key="2">
    <source>
        <dbReference type="Pfam" id="PF01979"/>
    </source>
</evidence>
<dbReference type="GO" id="GO:0016810">
    <property type="term" value="F:hydrolase activity, acting on carbon-nitrogen (but not peptide) bonds"/>
    <property type="evidence" value="ECO:0007669"/>
    <property type="project" value="InterPro"/>
</dbReference>
<dbReference type="InterPro" id="IPR050287">
    <property type="entry name" value="MTA/SAH_deaminase"/>
</dbReference>
<dbReference type="Pfam" id="PF01979">
    <property type="entry name" value="Amidohydro_1"/>
    <property type="match status" value="1"/>
</dbReference>
<dbReference type="RefSeq" id="WP_084068615.1">
    <property type="nucleotide sequence ID" value="NZ_FWXY01000008.1"/>
</dbReference>